<evidence type="ECO:0000256" key="4">
    <source>
        <dbReference type="SAM" id="MobiDB-lite"/>
    </source>
</evidence>
<sequence>MHKSQLSFSTKPRFHNLYKRDSRFFAHAKDAVGLQIVEHEQEGEGAAVIKKKTGVLRIRCIKDTPRFDMPLLLGTLSNLSRTAFACNYNGNKYLVTTANAVSYCTKVEVFVPGISEPYLAQVQHISMEHELAVLRVTGLRKKDEKAAVSQPKARRGIMKTRNVQPTAQSSSSMLSMTMHTEREDSEASRSARLIDCEAGSEDISKDGEVIISDEDTIFWESIEPLVISTEMPRLLQKVSVLHPETTSNDDCSDDVHKQRPAAEVHLSSNANSHELVIADEGDNHFGGSPTYRSDISAADIMMPAGVVIESSQDITCSESLTRGDDGSGETTAASGTDQNIHFSSKSSSLLTQSDNAHRSSGGQRLKSTAVVSNIEVIPHPSTMQSHLGLVLSVKLSNTAIGAPVIMSHDVDHRDNSKVVDGKACGQLVGVIISRFSKKIRGKAVIGAAGSSSGRDQGGHQGSGGLGGQPLPPAAQQGMSRTSNGRAALMQAKEDYALALNIVFLHRFLEAVEAVECSSLSATGVITPSYFSLPSLGIRYKPLPSAAVRKALGMQEEQQGVLILAVNPVSSTAETLKPGDVLTHVDGQLVGNDGKISFRPGIEHRIPLTAYVSMMEAGHYNSQGAGDQKLLSLQVLRGWQVLELFARLDSAPRLIPTYILPLQPLPAVSTLSSAAVPISPLPASTELDDERAAAVAAAQELQKVVPATTCAKIITSRVAAAAAAKDSIQNNDASDAATVATADANAADTGLLSSGIHNSSRSRSSIVMTASSSGRKPQYLIVGGLILTCCSVLYLRDAFGMQWTKASPVKLLEKMAMFPSFPGEEIVIIAEALPLSSLSGYDSASIQHNRITKMNGDSIKNLRHLAYSLSSLLKSAPVMKNKVVLAATTAATRQAVRQETSSPMFLKLETETGYVIALNMDEVRADTKLVSLVSSSSMSSSFW</sequence>
<evidence type="ECO:0000313" key="7">
    <source>
        <dbReference type="Proteomes" id="UP000232323"/>
    </source>
</evidence>
<keyword evidence="1" id="KW-0645">Protease</keyword>
<protein>
    <recommendedName>
        <fullName evidence="5">Protease Do-like PDZ domain-containing protein</fullName>
    </recommendedName>
</protein>
<evidence type="ECO:0000313" key="6">
    <source>
        <dbReference type="EMBL" id="GAX72673.1"/>
    </source>
</evidence>
<feature type="compositionally biased region" description="Low complexity" evidence="4">
    <location>
        <begin position="169"/>
        <end position="178"/>
    </location>
</feature>
<feature type="compositionally biased region" description="Basic and acidic residues" evidence="4">
    <location>
        <begin position="253"/>
        <end position="262"/>
    </location>
</feature>
<dbReference type="STRING" id="1157962.A0A250WPC5"/>
<feature type="region of interest" description="Disordered" evidence="4">
    <location>
        <begin position="319"/>
        <end position="340"/>
    </location>
</feature>
<name>A0A250WPC5_9CHLO</name>
<dbReference type="Gene3D" id="2.30.42.10">
    <property type="match status" value="1"/>
</dbReference>
<feature type="region of interest" description="Disordered" evidence="4">
    <location>
        <begin position="446"/>
        <end position="483"/>
    </location>
</feature>
<dbReference type="PANTHER" id="PTHR45980">
    <property type="match status" value="1"/>
</dbReference>
<dbReference type="EMBL" id="BEGY01000001">
    <property type="protein sequence ID" value="GAX72673.1"/>
    <property type="molecule type" value="Genomic_DNA"/>
</dbReference>
<dbReference type="Proteomes" id="UP000232323">
    <property type="component" value="Unassembled WGS sequence"/>
</dbReference>
<dbReference type="InterPro" id="IPR046449">
    <property type="entry name" value="DEGP_PDZ_sf"/>
</dbReference>
<dbReference type="InterPro" id="IPR041517">
    <property type="entry name" value="DEGP_PDZ"/>
</dbReference>
<keyword evidence="7" id="KW-1185">Reference proteome</keyword>
<dbReference type="Pfam" id="PF17815">
    <property type="entry name" value="PDZ_3"/>
    <property type="match status" value="1"/>
</dbReference>
<comment type="caution">
    <text evidence="6">The sequence shown here is derived from an EMBL/GenBank/DDBJ whole genome shotgun (WGS) entry which is preliminary data.</text>
</comment>
<evidence type="ECO:0000259" key="5">
    <source>
        <dbReference type="Pfam" id="PF17815"/>
    </source>
</evidence>
<dbReference type="GO" id="GO:0004252">
    <property type="term" value="F:serine-type endopeptidase activity"/>
    <property type="evidence" value="ECO:0007669"/>
    <property type="project" value="TreeGrafter"/>
</dbReference>
<organism evidence="6 7">
    <name type="scientific">Chlamydomonas eustigma</name>
    <dbReference type="NCBI Taxonomy" id="1157962"/>
    <lineage>
        <taxon>Eukaryota</taxon>
        <taxon>Viridiplantae</taxon>
        <taxon>Chlorophyta</taxon>
        <taxon>core chlorophytes</taxon>
        <taxon>Chlorophyceae</taxon>
        <taxon>CS clade</taxon>
        <taxon>Chlamydomonadales</taxon>
        <taxon>Chlamydomonadaceae</taxon>
        <taxon>Chlamydomonas</taxon>
    </lineage>
</organism>
<evidence type="ECO:0000256" key="1">
    <source>
        <dbReference type="ARBA" id="ARBA00022670"/>
    </source>
</evidence>
<gene>
    <name evidence="6" type="ORF">CEUSTIGMA_g129.t1</name>
</gene>
<accession>A0A250WPC5</accession>
<reference evidence="6 7" key="1">
    <citation type="submission" date="2017-08" db="EMBL/GenBank/DDBJ databases">
        <title>Acidophilic green algal genome provides insights into adaptation to an acidic environment.</title>
        <authorList>
            <person name="Hirooka S."/>
            <person name="Hirose Y."/>
            <person name="Kanesaki Y."/>
            <person name="Higuchi S."/>
            <person name="Fujiwara T."/>
            <person name="Onuma R."/>
            <person name="Era A."/>
            <person name="Ohbayashi R."/>
            <person name="Uzuka A."/>
            <person name="Nozaki H."/>
            <person name="Yoshikawa H."/>
            <person name="Miyagishima S.Y."/>
        </authorList>
    </citation>
    <scope>NUCLEOTIDE SEQUENCE [LARGE SCALE GENOMIC DNA]</scope>
    <source>
        <strain evidence="6 7">NIES-2499</strain>
    </source>
</reference>
<dbReference type="Gene3D" id="3.20.190.20">
    <property type="match status" value="1"/>
</dbReference>
<feature type="domain" description="Protease Do-like PDZ" evidence="5">
    <location>
        <begin position="773"/>
        <end position="927"/>
    </location>
</feature>
<evidence type="ECO:0000256" key="2">
    <source>
        <dbReference type="ARBA" id="ARBA00022801"/>
    </source>
</evidence>
<dbReference type="OrthoDB" id="540797at2759"/>
<feature type="compositionally biased region" description="Basic and acidic residues" evidence="4">
    <location>
        <begin position="179"/>
        <end position="189"/>
    </location>
</feature>
<dbReference type="InterPro" id="IPR036034">
    <property type="entry name" value="PDZ_sf"/>
</dbReference>
<keyword evidence="2" id="KW-0378">Hydrolase</keyword>
<feature type="region of interest" description="Disordered" evidence="4">
    <location>
        <begin position="244"/>
        <end position="270"/>
    </location>
</feature>
<dbReference type="AlphaFoldDB" id="A0A250WPC5"/>
<proteinExistence type="predicted"/>
<feature type="compositionally biased region" description="Gly residues" evidence="4">
    <location>
        <begin position="458"/>
        <end position="467"/>
    </location>
</feature>
<evidence type="ECO:0000256" key="3">
    <source>
        <dbReference type="ARBA" id="ARBA00022825"/>
    </source>
</evidence>
<dbReference type="PANTHER" id="PTHR45980:SF18">
    <property type="entry name" value="PROTEASE DO-LIKE 9"/>
    <property type="match status" value="1"/>
</dbReference>
<feature type="region of interest" description="Disordered" evidence="4">
    <location>
        <begin position="161"/>
        <end position="189"/>
    </location>
</feature>
<keyword evidence="3" id="KW-0720">Serine protease</keyword>
<feature type="compositionally biased region" description="Polar residues" evidence="4">
    <location>
        <begin position="328"/>
        <end position="340"/>
    </location>
</feature>
<dbReference type="GO" id="GO:0006508">
    <property type="term" value="P:proteolysis"/>
    <property type="evidence" value="ECO:0007669"/>
    <property type="project" value="UniProtKB-KW"/>
</dbReference>